<dbReference type="InterPro" id="IPR004360">
    <property type="entry name" value="Glyas_Fos-R_dOase_dom"/>
</dbReference>
<dbReference type="SUPFAM" id="SSF54593">
    <property type="entry name" value="Glyoxalase/Bleomycin resistance protein/Dihydroxybiphenyl dioxygenase"/>
    <property type="match status" value="1"/>
</dbReference>
<dbReference type="Pfam" id="PF00903">
    <property type="entry name" value="Glyoxalase"/>
    <property type="match status" value="1"/>
</dbReference>
<dbReference type="PANTHER" id="PTHR34109:SF1">
    <property type="entry name" value="VOC DOMAIN-CONTAINING PROTEIN"/>
    <property type="match status" value="1"/>
</dbReference>
<reference evidence="2 3" key="1">
    <citation type="submission" date="2020-08" db="EMBL/GenBank/DDBJ databases">
        <title>Genome Sequencing of Nocardia wallacei strain FMUON74 and assembly.</title>
        <authorList>
            <person name="Toyokawa M."/>
            <person name="Uesaka K."/>
        </authorList>
    </citation>
    <scope>NUCLEOTIDE SEQUENCE [LARGE SCALE GENOMIC DNA]</scope>
    <source>
        <strain evidence="2 3">FMUON74</strain>
    </source>
</reference>
<dbReference type="EMBL" id="AP023396">
    <property type="protein sequence ID" value="BCK53513.1"/>
    <property type="molecule type" value="Genomic_DNA"/>
</dbReference>
<evidence type="ECO:0000313" key="3">
    <source>
        <dbReference type="Proteomes" id="UP000516173"/>
    </source>
</evidence>
<feature type="domain" description="VOC" evidence="1">
    <location>
        <begin position="13"/>
        <end position="133"/>
    </location>
</feature>
<keyword evidence="3" id="KW-1185">Reference proteome</keyword>
<dbReference type="GeneID" id="80345885"/>
<dbReference type="PROSITE" id="PS51819">
    <property type="entry name" value="VOC"/>
    <property type="match status" value="1"/>
</dbReference>
<dbReference type="AlphaFoldDB" id="A0A7G1KH34"/>
<evidence type="ECO:0000259" key="1">
    <source>
        <dbReference type="PROSITE" id="PS51819"/>
    </source>
</evidence>
<dbReference type="PANTHER" id="PTHR34109">
    <property type="entry name" value="BNAUNNG04460D PROTEIN-RELATED"/>
    <property type="match status" value="1"/>
</dbReference>
<accession>A0A7G1KH34</accession>
<name>A0A7G1KH34_9NOCA</name>
<protein>
    <submittedName>
        <fullName evidence="2">Glyoxalase</fullName>
    </submittedName>
</protein>
<dbReference type="Gene3D" id="3.30.720.120">
    <property type="match status" value="1"/>
</dbReference>
<dbReference type="InterPro" id="IPR029068">
    <property type="entry name" value="Glyas_Bleomycin-R_OHBP_Dase"/>
</dbReference>
<gene>
    <name evidence="2" type="ORF">NWFMUON74_12850</name>
</gene>
<dbReference type="Gene3D" id="3.30.720.110">
    <property type="match status" value="1"/>
</dbReference>
<dbReference type="RefSeq" id="WP_187687044.1">
    <property type="nucleotide sequence ID" value="NZ_AP023396.1"/>
</dbReference>
<proteinExistence type="predicted"/>
<sequence>MSETTANGTSTRTALWPCLTYRDAPAAMDFLQQAFGFEETARYGDGDVVEHAEMRLPGGGGIMLGSARPDSALEQLPPGTGAVYVVIDNPDELFARATAAGATVTQELRDEDYGSRGFTCRDPEGVFWSFGTYAGTQAGV</sequence>
<dbReference type="KEGG" id="nwl:NWFMUON74_12850"/>
<evidence type="ECO:0000313" key="2">
    <source>
        <dbReference type="EMBL" id="BCK53513.1"/>
    </source>
</evidence>
<dbReference type="Proteomes" id="UP000516173">
    <property type="component" value="Chromosome"/>
</dbReference>
<organism evidence="2 3">
    <name type="scientific">Nocardia wallacei</name>
    <dbReference type="NCBI Taxonomy" id="480035"/>
    <lineage>
        <taxon>Bacteria</taxon>
        <taxon>Bacillati</taxon>
        <taxon>Actinomycetota</taxon>
        <taxon>Actinomycetes</taxon>
        <taxon>Mycobacteriales</taxon>
        <taxon>Nocardiaceae</taxon>
        <taxon>Nocardia</taxon>
    </lineage>
</organism>
<dbReference type="InterPro" id="IPR037523">
    <property type="entry name" value="VOC_core"/>
</dbReference>